<organism evidence="2 3">
    <name type="scientific">Paenochrobactrum glaciei</name>
    <dbReference type="NCBI Taxonomy" id="486407"/>
    <lineage>
        <taxon>Bacteria</taxon>
        <taxon>Pseudomonadati</taxon>
        <taxon>Pseudomonadota</taxon>
        <taxon>Alphaproteobacteria</taxon>
        <taxon>Hyphomicrobiales</taxon>
        <taxon>Brucellaceae</taxon>
        <taxon>Paenochrobactrum</taxon>
    </lineage>
</organism>
<evidence type="ECO:0000313" key="3">
    <source>
        <dbReference type="Proteomes" id="UP001424441"/>
    </source>
</evidence>
<dbReference type="EMBL" id="BAAADE010000001">
    <property type="protein sequence ID" value="GAA0591600.1"/>
    <property type="molecule type" value="Genomic_DNA"/>
</dbReference>
<dbReference type="PIRSF" id="PIRSF010244">
    <property type="entry name" value="UCP010244_imp"/>
    <property type="match status" value="1"/>
</dbReference>
<keyword evidence="3" id="KW-1185">Reference proteome</keyword>
<keyword evidence="1" id="KW-0812">Transmembrane</keyword>
<dbReference type="InterPro" id="IPR014456">
    <property type="entry name" value="UCP010244_IM"/>
</dbReference>
<comment type="caution">
    <text evidence="2">The sequence shown here is derived from an EMBL/GenBank/DDBJ whole genome shotgun (WGS) entry which is preliminary data.</text>
</comment>
<evidence type="ECO:0000313" key="2">
    <source>
        <dbReference type="EMBL" id="GAA0591600.1"/>
    </source>
</evidence>
<gene>
    <name evidence="2" type="ORF">GCM10008943_03290</name>
</gene>
<accession>A0ABN1FIZ3</accession>
<evidence type="ECO:0000256" key="1">
    <source>
        <dbReference type="SAM" id="Phobius"/>
    </source>
</evidence>
<sequence length="180" mass="19744">MLMLRLLYACLLGLVGAAIIHILVVLLVPTYSDQNAWSQISKLGEPYQFYDLATRQNLTASSDPYFIEAVCRFELNEQAVHIHAEGLLPFWSVSIYNRQGDNLLNFNDTIAADGDLDLIISPLSLGPALKASLAEAQSHSVLVEQDISEGMITLRALVPDASWQELGKQMLSGANCTPLI</sequence>
<dbReference type="Proteomes" id="UP001424441">
    <property type="component" value="Unassembled WGS sequence"/>
</dbReference>
<keyword evidence="1" id="KW-0472">Membrane</keyword>
<feature type="transmembrane region" description="Helical" evidence="1">
    <location>
        <begin position="6"/>
        <end position="28"/>
    </location>
</feature>
<reference evidence="2 3" key="1">
    <citation type="journal article" date="2019" name="Int. J. Syst. Evol. Microbiol.">
        <title>The Global Catalogue of Microorganisms (GCM) 10K type strain sequencing project: providing services to taxonomists for standard genome sequencing and annotation.</title>
        <authorList>
            <consortium name="The Broad Institute Genomics Platform"/>
            <consortium name="The Broad Institute Genome Sequencing Center for Infectious Disease"/>
            <person name="Wu L."/>
            <person name="Ma J."/>
        </authorList>
    </citation>
    <scope>NUCLEOTIDE SEQUENCE [LARGE SCALE GENOMIC DNA]</scope>
    <source>
        <strain evidence="2 3">JCM 15115</strain>
    </source>
</reference>
<protein>
    <submittedName>
        <fullName evidence="2">DUF1254 domain-containing protein</fullName>
    </submittedName>
</protein>
<name>A0ABN1FIZ3_9HYPH</name>
<keyword evidence="1" id="KW-1133">Transmembrane helix</keyword>
<proteinExistence type="predicted"/>